<dbReference type="Gene3D" id="3.30.450.20">
    <property type="entry name" value="PAS domain"/>
    <property type="match status" value="1"/>
</dbReference>
<dbReference type="Pfam" id="PF08448">
    <property type="entry name" value="PAS_4"/>
    <property type="match status" value="1"/>
</dbReference>
<reference evidence="2" key="1">
    <citation type="submission" date="2019-08" db="EMBL/GenBank/DDBJ databases">
        <title>The complete genome of Acinetobacter defluvii strain WCHAD010030.</title>
        <authorList>
            <person name="Hu Y."/>
            <person name="Qin J."/>
            <person name="Feng Y."/>
            <person name="Zong Z."/>
        </authorList>
    </citation>
    <scope>NUCLEOTIDE SEQUENCE</scope>
    <source>
        <strain evidence="2">WCHA30</strain>
    </source>
</reference>
<keyword evidence="3" id="KW-1185">Reference proteome</keyword>
<name>A0A2S2FFQ0_9GAMM</name>
<dbReference type="InterPro" id="IPR029787">
    <property type="entry name" value="Nucleotide_cyclase"/>
</dbReference>
<dbReference type="SUPFAM" id="SSF55073">
    <property type="entry name" value="Nucleotide cyclase"/>
    <property type="match status" value="1"/>
</dbReference>
<dbReference type="Pfam" id="PF00990">
    <property type="entry name" value="GGDEF"/>
    <property type="match status" value="1"/>
</dbReference>
<evidence type="ECO:0000313" key="3">
    <source>
        <dbReference type="Proteomes" id="UP000245977"/>
    </source>
</evidence>
<dbReference type="InterPro" id="IPR043128">
    <property type="entry name" value="Rev_trsase/Diguanyl_cyclase"/>
</dbReference>
<dbReference type="InterPro" id="IPR052155">
    <property type="entry name" value="Biofilm_reg_signaling"/>
</dbReference>
<dbReference type="SMART" id="SM00267">
    <property type="entry name" value="GGDEF"/>
    <property type="match status" value="1"/>
</dbReference>
<dbReference type="Proteomes" id="UP000245977">
    <property type="component" value="Chromosome"/>
</dbReference>
<dbReference type="OrthoDB" id="6676980at2"/>
<dbReference type="EMBL" id="CP029397">
    <property type="protein sequence ID" value="AWL29615.1"/>
    <property type="molecule type" value="Genomic_DNA"/>
</dbReference>
<dbReference type="AlphaFoldDB" id="A0A2S2FFQ0"/>
<dbReference type="NCBIfam" id="TIGR00254">
    <property type="entry name" value="GGDEF"/>
    <property type="match status" value="1"/>
</dbReference>
<dbReference type="PANTHER" id="PTHR44757">
    <property type="entry name" value="DIGUANYLATE CYCLASE DGCP"/>
    <property type="match status" value="1"/>
</dbReference>
<dbReference type="PANTHER" id="PTHR44757:SF2">
    <property type="entry name" value="BIOFILM ARCHITECTURE MAINTENANCE PROTEIN MBAA"/>
    <property type="match status" value="1"/>
</dbReference>
<gene>
    <name evidence="2" type="ORF">DJ533_14055</name>
</gene>
<dbReference type="RefSeq" id="WP_065995510.1">
    <property type="nucleotide sequence ID" value="NZ_CP029397.2"/>
</dbReference>
<accession>A0A2S2FFQ0</accession>
<evidence type="ECO:0000313" key="2">
    <source>
        <dbReference type="EMBL" id="AWL29615.1"/>
    </source>
</evidence>
<dbReference type="STRING" id="1871111.GCA_001704615_02450"/>
<organism evidence="2 3">
    <name type="scientific">Acinetobacter defluvii</name>
    <dbReference type="NCBI Taxonomy" id="1871111"/>
    <lineage>
        <taxon>Bacteria</taxon>
        <taxon>Pseudomonadati</taxon>
        <taxon>Pseudomonadota</taxon>
        <taxon>Gammaproteobacteria</taxon>
        <taxon>Moraxellales</taxon>
        <taxon>Moraxellaceae</taxon>
        <taxon>Acinetobacter</taxon>
    </lineage>
</organism>
<proteinExistence type="predicted"/>
<dbReference type="CDD" id="cd01949">
    <property type="entry name" value="GGDEF"/>
    <property type="match status" value="1"/>
</dbReference>
<dbReference type="KEGG" id="adv:DJ533_14055"/>
<dbReference type="InterPro" id="IPR013656">
    <property type="entry name" value="PAS_4"/>
</dbReference>
<protein>
    <submittedName>
        <fullName evidence="2">Diguanylate cyclase</fullName>
    </submittedName>
</protein>
<sequence>MENERSHLHQILSNVDFIQSLRSVEKLDLVSFISKLPVPVAILEFDSRLLVVNQQFADIFQSDALFLNGKLLSAFSSSLYADFELALEKFATGEKQVDFEFYSKGHFYLSYFKAMYSADQQINAVILVCADVTRLKRREKVLLLNNQKLHDHLFIDHITGLPNKMAFDQYLQEKLVENLADKYTFLKIDLDHFKKFNQLHSYTQGDHVLMEIGNILDDELNPDHARIFRLNSSSFVIVIKDMTSWAVFTLAERLKMRIFQENITIQDQQNDVLTACIGIYHLALPYRAHDILQQLDLAVRHAKQQGANSIYVLNG</sequence>
<dbReference type="Gene3D" id="3.30.70.270">
    <property type="match status" value="1"/>
</dbReference>
<dbReference type="InterPro" id="IPR000160">
    <property type="entry name" value="GGDEF_dom"/>
</dbReference>
<feature type="domain" description="GGDEF" evidence="1">
    <location>
        <begin position="181"/>
        <end position="315"/>
    </location>
</feature>
<evidence type="ECO:0000259" key="1">
    <source>
        <dbReference type="PROSITE" id="PS50887"/>
    </source>
</evidence>
<dbReference type="PROSITE" id="PS50887">
    <property type="entry name" value="GGDEF"/>
    <property type="match status" value="1"/>
</dbReference>